<gene>
    <name evidence="1" type="ORF">BJY01DRAFT_234666</name>
</gene>
<evidence type="ECO:0000313" key="1">
    <source>
        <dbReference type="EMBL" id="KAL2846166.1"/>
    </source>
</evidence>
<evidence type="ECO:0000313" key="2">
    <source>
        <dbReference type="Proteomes" id="UP001610446"/>
    </source>
</evidence>
<sequence>MGNNTNIELLEAEVDQDEQSFFRIRDTGGPSFVRAIRTKFPSVQNCWHDTYVDYTDLILGDELRVGIYEAMFARFEWEIQYMENETTAYERIEGHDIGPRILGHLTEGERVIGFLMERITNACHANQNDLASCQQSLERLHNLGVNHGDTNRFNFLSRGSKGFLINEM</sequence>
<dbReference type="InterPro" id="IPR011009">
    <property type="entry name" value="Kinase-like_dom_sf"/>
</dbReference>
<dbReference type="EMBL" id="JBFXLU010000065">
    <property type="protein sequence ID" value="KAL2846166.1"/>
    <property type="molecule type" value="Genomic_DNA"/>
</dbReference>
<comment type="caution">
    <text evidence="1">The sequence shown here is derived from an EMBL/GenBank/DDBJ whole genome shotgun (WGS) entry which is preliminary data.</text>
</comment>
<dbReference type="SUPFAM" id="SSF56112">
    <property type="entry name" value="Protein kinase-like (PK-like)"/>
    <property type="match status" value="1"/>
</dbReference>
<accession>A0ABR4K1J7</accession>
<keyword evidence="2" id="KW-1185">Reference proteome</keyword>
<reference evidence="1 2" key="1">
    <citation type="submission" date="2024-07" db="EMBL/GenBank/DDBJ databases">
        <title>Section-level genome sequencing and comparative genomics of Aspergillus sections Usti and Cavernicolus.</title>
        <authorList>
            <consortium name="Lawrence Berkeley National Laboratory"/>
            <person name="Nybo J.L."/>
            <person name="Vesth T.C."/>
            <person name="Theobald S."/>
            <person name="Frisvad J.C."/>
            <person name="Larsen T.O."/>
            <person name="Kjaerboelling I."/>
            <person name="Rothschild-Mancinelli K."/>
            <person name="Lyhne E.K."/>
            <person name="Kogle M.E."/>
            <person name="Barry K."/>
            <person name="Clum A."/>
            <person name="Na H."/>
            <person name="Ledsgaard L."/>
            <person name="Lin J."/>
            <person name="Lipzen A."/>
            <person name="Kuo A."/>
            <person name="Riley R."/>
            <person name="Mondo S."/>
            <person name="Labutti K."/>
            <person name="Haridas S."/>
            <person name="Pangalinan J."/>
            <person name="Salamov A.A."/>
            <person name="Simmons B.A."/>
            <person name="Magnuson J.K."/>
            <person name="Chen J."/>
            <person name="Drula E."/>
            <person name="Henrissat B."/>
            <person name="Wiebenga A."/>
            <person name="Lubbers R.J."/>
            <person name="Gomes A.C."/>
            <person name="Makela M.R."/>
            <person name="Stajich J."/>
            <person name="Grigoriev I.V."/>
            <person name="Mortensen U.H."/>
            <person name="De Vries R.P."/>
            <person name="Baker S.E."/>
            <person name="Andersen M.R."/>
        </authorList>
    </citation>
    <scope>NUCLEOTIDE SEQUENCE [LARGE SCALE GENOMIC DNA]</scope>
    <source>
        <strain evidence="1 2">CBS 123904</strain>
    </source>
</reference>
<proteinExistence type="predicted"/>
<organism evidence="1 2">
    <name type="scientific">Aspergillus pseudoustus</name>
    <dbReference type="NCBI Taxonomy" id="1810923"/>
    <lineage>
        <taxon>Eukaryota</taxon>
        <taxon>Fungi</taxon>
        <taxon>Dikarya</taxon>
        <taxon>Ascomycota</taxon>
        <taxon>Pezizomycotina</taxon>
        <taxon>Eurotiomycetes</taxon>
        <taxon>Eurotiomycetidae</taxon>
        <taxon>Eurotiales</taxon>
        <taxon>Aspergillaceae</taxon>
        <taxon>Aspergillus</taxon>
        <taxon>Aspergillus subgen. Nidulantes</taxon>
    </lineage>
</organism>
<name>A0ABR4K1J7_9EURO</name>
<dbReference type="Proteomes" id="UP001610446">
    <property type="component" value="Unassembled WGS sequence"/>
</dbReference>
<evidence type="ECO:0008006" key="3">
    <source>
        <dbReference type="Google" id="ProtNLM"/>
    </source>
</evidence>
<protein>
    <recommendedName>
        <fullName evidence="3">Alpha-galactosidase A</fullName>
    </recommendedName>
</protein>